<gene>
    <name evidence="1" type="ORF">BJ138DRAFT_1103088</name>
</gene>
<evidence type="ECO:0000313" key="1">
    <source>
        <dbReference type="EMBL" id="KAH7908943.1"/>
    </source>
</evidence>
<dbReference type="EMBL" id="MU267788">
    <property type="protein sequence ID" value="KAH7908943.1"/>
    <property type="molecule type" value="Genomic_DNA"/>
</dbReference>
<keyword evidence="2" id="KW-1185">Reference proteome</keyword>
<organism evidence="1 2">
    <name type="scientific">Hygrophoropsis aurantiaca</name>
    <dbReference type="NCBI Taxonomy" id="72124"/>
    <lineage>
        <taxon>Eukaryota</taxon>
        <taxon>Fungi</taxon>
        <taxon>Dikarya</taxon>
        <taxon>Basidiomycota</taxon>
        <taxon>Agaricomycotina</taxon>
        <taxon>Agaricomycetes</taxon>
        <taxon>Agaricomycetidae</taxon>
        <taxon>Boletales</taxon>
        <taxon>Coniophorineae</taxon>
        <taxon>Hygrophoropsidaceae</taxon>
        <taxon>Hygrophoropsis</taxon>
    </lineage>
</organism>
<protein>
    <submittedName>
        <fullName evidence="1">Uncharacterized protein</fullName>
    </submittedName>
</protein>
<dbReference type="Proteomes" id="UP000790377">
    <property type="component" value="Unassembled WGS sequence"/>
</dbReference>
<evidence type="ECO:0000313" key="2">
    <source>
        <dbReference type="Proteomes" id="UP000790377"/>
    </source>
</evidence>
<proteinExistence type="predicted"/>
<comment type="caution">
    <text evidence="1">The sequence shown here is derived from an EMBL/GenBank/DDBJ whole genome shotgun (WGS) entry which is preliminary data.</text>
</comment>
<sequence>MSLCMASEKLVAQSCWEATYDAMSARHSQSSELHMNVTSADFIPEDGSSPGTQFDNLVPIHHHGHMAEIELKEKKHATSMYLCKAREIAVGSIELHRTKFGGMQTTTKMASMRCTLPIMVKELSKLAVGVDFEGNRTFLVRGQEDPVGKIQVSGERNSGQLNLKIGALRKRASKEDGRDLYKLEWISTNYKRSLAAMSGYRPVRRHVPACTIASKVLPIETVA</sequence>
<reference evidence="1" key="1">
    <citation type="journal article" date="2021" name="New Phytol.">
        <title>Evolutionary innovations through gain and loss of genes in the ectomycorrhizal Boletales.</title>
        <authorList>
            <person name="Wu G."/>
            <person name="Miyauchi S."/>
            <person name="Morin E."/>
            <person name="Kuo A."/>
            <person name="Drula E."/>
            <person name="Varga T."/>
            <person name="Kohler A."/>
            <person name="Feng B."/>
            <person name="Cao Y."/>
            <person name="Lipzen A."/>
            <person name="Daum C."/>
            <person name="Hundley H."/>
            <person name="Pangilinan J."/>
            <person name="Johnson J."/>
            <person name="Barry K."/>
            <person name="LaButti K."/>
            <person name="Ng V."/>
            <person name="Ahrendt S."/>
            <person name="Min B."/>
            <person name="Choi I.G."/>
            <person name="Park H."/>
            <person name="Plett J.M."/>
            <person name="Magnuson J."/>
            <person name="Spatafora J.W."/>
            <person name="Nagy L.G."/>
            <person name="Henrissat B."/>
            <person name="Grigoriev I.V."/>
            <person name="Yang Z.L."/>
            <person name="Xu J."/>
            <person name="Martin F.M."/>
        </authorList>
    </citation>
    <scope>NUCLEOTIDE SEQUENCE</scope>
    <source>
        <strain evidence="1">ATCC 28755</strain>
    </source>
</reference>
<name>A0ACB8A7A3_9AGAM</name>
<accession>A0ACB8A7A3</accession>